<organism evidence="1 2">
    <name type="scientific">Marchantia polymorpha</name>
    <name type="common">Common liverwort</name>
    <name type="synonym">Marchantia aquatica</name>
    <dbReference type="NCBI Taxonomy" id="3197"/>
    <lineage>
        <taxon>Eukaryota</taxon>
        <taxon>Viridiplantae</taxon>
        <taxon>Streptophyta</taxon>
        <taxon>Embryophyta</taxon>
        <taxon>Marchantiophyta</taxon>
        <taxon>Marchantiopsida</taxon>
        <taxon>Marchantiidae</taxon>
        <taxon>Marchantiales</taxon>
        <taxon>Marchantiaceae</taxon>
        <taxon>Marchantia</taxon>
    </lineage>
</organism>
<proteinExistence type="predicted"/>
<dbReference type="EMBL" id="KZ772857">
    <property type="protein sequence ID" value="PTQ27627.1"/>
    <property type="molecule type" value="Genomic_DNA"/>
</dbReference>
<keyword evidence="2" id="KW-1185">Reference proteome</keyword>
<accession>A0A2R6W194</accession>
<protein>
    <submittedName>
        <fullName evidence="1">Uncharacterized protein</fullName>
    </submittedName>
</protein>
<reference evidence="2" key="1">
    <citation type="journal article" date="2017" name="Cell">
        <title>Insights into land plant evolution garnered from the Marchantia polymorpha genome.</title>
        <authorList>
            <person name="Bowman J.L."/>
            <person name="Kohchi T."/>
            <person name="Yamato K.T."/>
            <person name="Jenkins J."/>
            <person name="Shu S."/>
            <person name="Ishizaki K."/>
            <person name="Yamaoka S."/>
            <person name="Nishihama R."/>
            <person name="Nakamura Y."/>
            <person name="Berger F."/>
            <person name="Adam C."/>
            <person name="Aki S.S."/>
            <person name="Althoff F."/>
            <person name="Araki T."/>
            <person name="Arteaga-Vazquez M.A."/>
            <person name="Balasubrmanian S."/>
            <person name="Barry K."/>
            <person name="Bauer D."/>
            <person name="Boehm C.R."/>
            <person name="Briginshaw L."/>
            <person name="Caballero-Perez J."/>
            <person name="Catarino B."/>
            <person name="Chen F."/>
            <person name="Chiyoda S."/>
            <person name="Chovatia M."/>
            <person name="Davies K.M."/>
            <person name="Delmans M."/>
            <person name="Demura T."/>
            <person name="Dierschke T."/>
            <person name="Dolan L."/>
            <person name="Dorantes-Acosta A.E."/>
            <person name="Eklund D.M."/>
            <person name="Florent S.N."/>
            <person name="Flores-Sandoval E."/>
            <person name="Fujiyama A."/>
            <person name="Fukuzawa H."/>
            <person name="Galik B."/>
            <person name="Grimanelli D."/>
            <person name="Grimwood J."/>
            <person name="Grossniklaus U."/>
            <person name="Hamada T."/>
            <person name="Haseloff J."/>
            <person name="Hetherington A.J."/>
            <person name="Higo A."/>
            <person name="Hirakawa Y."/>
            <person name="Hundley H.N."/>
            <person name="Ikeda Y."/>
            <person name="Inoue K."/>
            <person name="Inoue S.I."/>
            <person name="Ishida S."/>
            <person name="Jia Q."/>
            <person name="Kakita M."/>
            <person name="Kanazawa T."/>
            <person name="Kawai Y."/>
            <person name="Kawashima T."/>
            <person name="Kennedy M."/>
            <person name="Kinose K."/>
            <person name="Kinoshita T."/>
            <person name="Kohara Y."/>
            <person name="Koide E."/>
            <person name="Komatsu K."/>
            <person name="Kopischke S."/>
            <person name="Kubo M."/>
            <person name="Kyozuka J."/>
            <person name="Lagercrantz U."/>
            <person name="Lin S.S."/>
            <person name="Lindquist E."/>
            <person name="Lipzen A.M."/>
            <person name="Lu C.W."/>
            <person name="De Luna E."/>
            <person name="Martienssen R.A."/>
            <person name="Minamino N."/>
            <person name="Mizutani M."/>
            <person name="Mizutani M."/>
            <person name="Mochizuki N."/>
            <person name="Monte I."/>
            <person name="Mosher R."/>
            <person name="Nagasaki H."/>
            <person name="Nakagami H."/>
            <person name="Naramoto S."/>
            <person name="Nishitani K."/>
            <person name="Ohtani M."/>
            <person name="Okamoto T."/>
            <person name="Okumura M."/>
            <person name="Phillips J."/>
            <person name="Pollak B."/>
            <person name="Reinders A."/>
            <person name="Rovekamp M."/>
            <person name="Sano R."/>
            <person name="Sawa S."/>
            <person name="Schmid M.W."/>
            <person name="Shirakawa M."/>
            <person name="Solano R."/>
            <person name="Spunde A."/>
            <person name="Suetsugu N."/>
            <person name="Sugano S."/>
            <person name="Sugiyama A."/>
            <person name="Sun R."/>
            <person name="Suzuki Y."/>
            <person name="Takenaka M."/>
            <person name="Takezawa D."/>
            <person name="Tomogane H."/>
            <person name="Tsuzuki M."/>
            <person name="Ueda T."/>
            <person name="Umeda M."/>
            <person name="Ward J.M."/>
            <person name="Watanabe Y."/>
            <person name="Yazaki K."/>
            <person name="Yokoyama R."/>
            <person name="Yoshitake Y."/>
            <person name="Yotsui I."/>
            <person name="Zachgo S."/>
            <person name="Schmutz J."/>
        </authorList>
    </citation>
    <scope>NUCLEOTIDE SEQUENCE [LARGE SCALE GENOMIC DNA]</scope>
    <source>
        <strain evidence="2">Tak-1</strain>
    </source>
</reference>
<dbReference type="Gramene" id="Mp5g06520.1">
    <property type="protein sequence ID" value="Mp5g06520.1.cds1"/>
    <property type="gene ID" value="Mp5g06520"/>
</dbReference>
<gene>
    <name evidence="1" type="ORF">MARPO_0189s0002</name>
</gene>
<dbReference type="Proteomes" id="UP000244005">
    <property type="component" value="Unassembled WGS sequence"/>
</dbReference>
<name>A0A2R6W194_MARPO</name>
<dbReference type="AlphaFoldDB" id="A0A2R6W194"/>
<sequence length="121" mass="13807">MFESMFAGAHELHMLQSGHNSFETGQRSFLCAHVSQIYLTLANFTKLWMPSNEQLAACLLTTFSSLFCFRLSLPPSPFGPNLLQRFEVHISTNPCTHRVQRTFFWIRVQPSISALLGLMKL</sequence>
<evidence type="ECO:0000313" key="2">
    <source>
        <dbReference type="Proteomes" id="UP000244005"/>
    </source>
</evidence>
<evidence type="ECO:0000313" key="1">
    <source>
        <dbReference type="EMBL" id="PTQ27627.1"/>
    </source>
</evidence>